<dbReference type="Proteomes" id="UP001148838">
    <property type="component" value="Unassembled WGS sequence"/>
</dbReference>
<dbReference type="Pfam" id="PF16087">
    <property type="entry name" value="DUF4817"/>
    <property type="match status" value="1"/>
</dbReference>
<dbReference type="EMBL" id="JAJSOF020000001">
    <property type="protein sequence ID" value="KAJ4452340.1"/>
    <property type="molecule type" value="Genomic_DNA"/>
</dbReference>
<proteinExistence type="predicted"/>
<protein>
    <recommendedName>
        <fullName evidence="1">DUF4817 domain-containing protein</fullName>
    </recommendedName>
</protein>
<evidence type="ECO:0000259" key="1">
    <source>
        <dbReference type="Pfam" id="PF16087"/>
    </source>
</evidence>
<dbReference type="InterPro" id="IPR032135">
    <property type="entry name" value="DUF4817"/>
</dbReference>
<organism evidence="2 3">
    <name type="scientific">Periplaneta americana</name>
    <name type="common">American cockroach</name>
    <name type="synonym">Blatta americana</name>
    <dbReference type="NCBI Taxonomy" id="6978"/>
    <lineage>
        <taxon>Eukaryota</taxon>
        <taxon>Metazoa</taxon>
        <taxon>Ecdysozoa</taxon>
        <taxon>Arthropoda</taxon>
        <taxon>Hexapoda</taxon>
        <taxon>Insecta</taxon>
        <taxon>Pterygota</taxon>
        <taxon>Neoptera</taxon>
        <taxon>Polyneoptera</taxon>
        <taxon>Dictyoptera</taxon>
        <taxon>Blattodea</taxon>
        <taxon>Blattoidea</taxon>
        <taxon>Blattidae</taxon>
        <taxon>Blattinae</taxon>
        <taxon>Periplaneta</taxon>
    </lineage>
</organism>
<gene>
    <name evidence="2" type="ORF">ANN_03865</name>
</gene>
<sequence>MTYSKEQRIYIYDCFVKYNSWSKCASKFRKKYPDDKVPDKTSMYRLVRKVRNTGSVSDRRTPKKRYVLTEDMLDNIGALLESNPDMSLRHVAQHFGISLASAGRAKCLLRESIDILHQKMLQCRTGMRNK</sequence>
<reference evidence="2 3" key="1">
    <citation type="journal article" date="2022" name="Allergy">
        <title>Genome assembly and annotation of Periplaneta americana reveal a comprehensive cockroach allergen profile.</title>
        <authorList>
            <person name="Wang L."/>
            <person name="Xiong Q."/>
            <person name="Saelim N."/>
            <person name="Wang L."/>
            <person name="Nong W."/>
            <person name="Wan A.T."/>
            <person name="Shi M."/>
            <person name="Liu X."/>
            <person name="Cao Q."/>
            <person name="Hui J.H.L."/>
            <person name="Sookrung N."/>
            <person name="Leung T.F."/>
            <person name="Tungtrongchitr A."/>
            <person name="Tsui S.K.W."/>
        </authorList>
    </citation>
    <scope>NUCLEOTIDE SEQUENCE [LARGE SCALE GENOMIC DNA]</scope>
    <source>
        <strain evidence="2">PWHHKU_190912</strain>
    </source>
</reference>
<comment type="caution">
    <text evidence="2">The sequence shown here is derived from an EMBL/GenBank/DDBJ whole genome shotgun (WGS) entry which is preliminary data.</text>
</comment>
<feature type="domain" description="DUF4817" evidence="1">
    <location>
        <begin position="6"/>
        <end position="56"/>
    </location>
</feature>
<name>A0ABQ8U6A1_PERAM</name>
<evidence type="ECO:0000313" key="3">
    <source>
        <dbReference type="Proteomes" id="UP001148838"/>
    </source>
</evidence>
<keyword evidence="3" id="KW-1185">Reference proteome</keyword>
<evidence type="ECO:0000313" key="2">
    <source>
        <dbReference type="EMBL" id="KAJ4452340.1"/>
    </source>
</evidence>
<accession>A0ABQ8U6A1</accession>